<dbReference type="InterPro" id="IPR019912">
    <property type="entry name" value="FMN_Rdtase_MsuE-like"/>
</dbReference>
<dbReference type="Gene3D" id="3.40.50.360">
    <property type="match status" value="1"/>
</dbReference>
<proteinExistence type="inferred from homology"/>
<keyword evidence="4" id="KW-0560">Oxidoreductase</keyword>
<accession>A0A1V3TMN8</accession>
<feature type="domain" description="NADPH-dependent FMN reductase-like" evidence="5">
    <location>
        <begin position="8"/>
        <end position="152"/>
    </location>
</feature>
<dbReference type="SUPFAM" id="SSF52218">
    <property type="entry name" value="Flavoproteins"/>
    <property type="match status" value="1"/>
</dbReference>
<evidence type="ECO:0000313" key="6">
    <source>
        <dbReference type="EMBL" id="AQZ97474.1"/>
    </source>
</evidence>
<dbReference type="NCBIfam" id="TIGR03566">
    <property type="entry name" value="FMN_reduc_MsuE"/>
    <property type="match status" value="1"/>
</dbReference>
<evidence type="ECO:0000313" key="7">
    <source>
        <dbReference type="Proteomes" id="UP000242792"/>
    </source>
</evidence>
<dbReference type="GeneID" id="83038387"/>
<evidence type="ECO:0000256" key="1">
    <source>
        <dbReference type="ARBA" id="ARBA00005990"/>
    </source>
</evidence>
<keyword evidence="3" id="KW-0288">FMN</keyword>
<evidence type="ECO:0000259" key="5">
    <source>
        <dbReference type="Pfam" id="PF03358"/>
    </source>
</evidence>
<dbReference type="KEGG" id="cke:B5M06_03525"/>
<keyword evidence="2" id="KW-0285">Flavoprotein</keyword>
<comment type="similarity">
    <text evidence="1">Belongs to the SsuE family.</text>
</comment>
<evidence type="ECO:0000256" key="4">
    <source>
        <dbReference type="ARBA" id="ARBA00023002"/>
    </source>
</evidence>
<dbReference type="AlphaFoldDB" id="A0A1V3TMN8"/>
<accession>A0A1V0BCC5</accession>
<dbReference type="Pfam" id="PF03358">
    <property type="entry name" value="FMN_red"/>
    <property type="match status" value="1"/>
</dbReference>
<dbReference type="EMBL" id="CP020121">
    <property type="protein sequence ID" value="AQZ97474.1"/>
    <property type="molecule type" value="Genomic_DNA"/>
</dbReference>
<sequence>MSTQRSIRTVILNGSLARPSKTRSLLDALHAQLHTQLPLETLHIDLVDLFEDIGTCLWREQLPERAMRALQAIETADFLIVGAPVFRGSVPGLFKHLFDLLDTPAMADKPVLLAATGGSQRHALVIEHQLRPLLSFFQTLTLPVGVYASAEDFQDGRLHSAAVDARIALAVQTTVPVLQALASAKELMPV</sequence>
<dbReference type="GO" id="GO:0016491">
    <property type="term" value="F:oxidoreductase activity"/>
    <property type="evidence" value="ECO:0007669"/>
    <property type="project" value="UniProtKB-KW"/>
</dbReference>
<dbReference type="InterPro" id="IPR051814">
    <property type="entry name" value="NAD(P)H-dep_FMN_reductase"/>
</dbReference>
<protein>
    <submittedName>
        <fullName evidence="6">FMN reductase</fullName>
    </submittedName>
</protein>
<organism evidence="6 7">
    <name type="scientific">Comamonas kerstersii</name>
    <dbReference type="NCBI Taxonomy" id="225992"/>
    <lineage>
        <taxon>Bacteria</taxon>
        <taxon>Pseudomonadati</taxon>
        <taxon>Pseudomonadota</taxon>
        <taxon>Betaproteobacteria</taxon>
        <taxon>Burkholderiales</taxon>
        <taxon>Comamonadaceae</taxon>
        <taxon>Comamonas</taxon>
    </lineage>
</organism>
<reference evidence="6 7" key="1">
    <citation type="submission" date="2017-03" db="EMBL/GenBank/DDBJ databases">
        <title>Rapid Whole Genome Sequencing of Comamonas kerstersii Causing Continuous ambulatory Peritoneal Dialysis-Associated Peritonitis.</title>
        <authorList>
            <person name="Zheng B."/>
        </authorList>
    </citation>
    <scope>NUCLEOTIDE SEQUENCE [LARGE SCALE GENOMIC DNA]</scope>
    <source>
        <strain evidence="6 7">8943</strain>
    </source>
</reference>
<dbReference type="RefSeq" id="WP_077345309.1">
    <property type="nucleotide sequence ID" value="NZ_CAUCIF010000023.1"/>
</dbReference>
<dbReference type="Proteomes" id="UP000242792">
    <property type="component" value="Chromosome"/>
</dbReference>
<dbReference type="InterPro" id="IPR005025">
    <property type="entry name" value="FMN_Rdtase-like_dom"/>
</dbReference>
<dbReference type="PANTHER" id="PTHR43408">
    <property type="entry name" value="FMN REDUCTASE (NADPH)"/>
    <property type="match status" value="1"/>
</dbReference>
<dbReference type="InterPro" id="IPR029039">
    <property type="entry name" value="Flavoprotein-like_sf"/>
</dbReference>
<dbReference type="PANTHER" id="PTHR43408:SF2">
    <property type="entry name" value="FMN REDUCTASE (NADPH)"/>
    <property type="match status" value="1"/>
</dbReference>
<dbReference type="OrthoDB" id="1643408at2"/>
<name>A0A1V3TMN8_9BURK</name>
<evidence type="ECO:0000256" key="2">
    <source>
        <dbReference type="ARBA" id="ARBA00022630"/>
    </source>
</evidence>
<evidence type="ECO:0000256" key="3">
    <source>
        <dbReference type="ARBA" id="ARBA00022643"/>
    </source>
</evidence>
<gene>
    <name evidence="6" type="ORF">B5M06_03525</name>
</gene>